<keyword evidence="5" id="KW-0732">Signal</keyword>
<dbReference type="InterPro" id="IPR006094">
    <property type="entry name" value="Oxid_FAD_bind_N"/>
</dbReference>
<dbReference type="PANTHER" id="PTHR42973:SF13">
    <property type="entry name" value="FAD-BINDING PCMH-TYPE DOMAIN-CONTAINING PROTEIN"/>
    <property type="match status" value="1"/>
</dbReference>
<dbReference type="Pfam" id="PF01565">
    <property type="entry name" value="FAD_binding_4"/>
    <property type="match status" value="1"/>
</dbReference>
<dbReference type="InterPro" id="IPR016169">
    <property type="entry name" value="FAD-bd_PCMH_sub2"/>
</dbReference>
<comment type="caution">
    <text evidence="7">The sequence shown here is derived from an EMBL/GenBank/DDBJ whole genome shotgun (WGS) entry which is preliminary data.</text>
</comment>
<dbReference type="EMBL" id="JXNT01000001">
    <property type="protein sequence ID" value="ODM23737.1"/>
    <property type="molecule type" value="Genomic_DNA"/>
</dbReference>
<feature type="signal peptide" evidence="5">
    <location>
        <begin position="1"/>
        <end position="17"/>
    </location>
</feature>
<evidence type="ECO:0000313" key="7">
    <source>
        <dbReference type="EMBL" id="ODM23737.1"/>
    </source>
</evidence>
<dbReference type="AlphaFoldDB" id="A0A1E3BS75"/>
<keyword evidence="3" id="KW-0274">FAD</keyword>
<protein>
    <recommendedName>
        <fullName evidence="6">FAD-binding PCMH-type domain-containing protein</fullName>
    </recommendedName>
</protein>
<dbReference type="InterPro" id="IPR016166">
    <property type="entry name" value="FAD-bd_PCMH"/>
</dbReference>
<sequence>MVRILDSVAYFLAVANAAAYGAVNQTAPANCQQACARISTVLGPALHYPGSDNFTIWDAKQQEVYPACHVEPSNATDASKILSILVDYWCHFPVKGGGHSRNPGDSTSVGGVTVDLGRMRDVEVLSNGTRACVGGGANTGQVYQALESQNLTFVGGRVVLANGTITTASESHNPDLCFALWGRPVFTSMTSYSANQSEQVLDKVYDLYTDKDLTGDVELGYDLYYT</sequence>
<feature type="domain" description="FAD-binding PCMH-type" evidence="6">
    <location>
        <begin position="62"/>
        <end position="226"/>
    </location>
</feature>
<dbReference type="PROSITE" id="PS51387">
    <property type="entry name" value="FAD_PCMH"/>
    <property type="match status" value="1"/>
</dbReference>
<comment type="similarity">
    <text evidence="1">Belongs to the oxygen-dependent FAD-linked oxidoreductase family.</text>
</comment>
<evidence type="ECO:0000256" key="2">
    <source>
        <dbReference type="ARBA" id="ARBA00022630"/>
    </source>
</evidence>
<accession>A0A1E3BS75</accession>
<evidence type="ECO:0000256" key="5">
    <source>
        <dbReference type="SAM" id="SignalP"/>
    </source>
</evidence>
<dbReference type="InterPro" id="IPR036318">
    <property type="entry name" value="FAD-bd_PCMH-like_sf"/>
</dbReference>
<dbReference type="Gene3D" id="3.30.465.10">
    <property type="match status" value="2"/>
</dbReference>
<dbReference type="InterPro" id="IPR050416">
    <property type="entry name" value="FAD-linked_Oxidoreductase"/>
</dbReference>
<dbReference type="OrthoDB" id="2151789at2759"/>
<dbReference type="GO" id="GO:0071949">
    <property type="term" value="F:FAD binding"/>
    <property type="evidence" value="ECO:0007669"/>
    <property type="project" value="InterPro"/>
</dbReference>
<dbReference type="GO" id="GO:0016491">
    <property type="term" value="F:oxidoreductase activity"/>
    <property type="evidence" value="ECO:0007669"/>
    <property type="project" value="UniProtKB-KW"/>
</dbReference>
<keyword evidence="8" id="KW-1185">Reference proteome</keyword>
<dbReference type="Proteomes" id="UP000094569">
    <property type="component" value="Unassembled WGS sequence"/>
</dbReference>
<dbReference type="PANTHER" id="PTHR42973">
    <property type="entry name" value="BINDING OXIDOREDUCTASE, PUTATIVE (AFU_ORTHOLOGUE AFUA_1G17690)-RELATED"/>
    <property type="match status" value="1"/>
</dbReference>
<evidence type="ECO:0000313" key="8">
    <source>
        <dbReference type="Proteomes" id="UP000094569"/>
    </source>
</evidence>
<dbReference type="VEuPathDB" id="FungiDB:SI65_01326"/>
<feature type="chain" id="PRO_5009123889" description="FAD-binding PCMH-type domain-containing protein" evidence="5">
    <location>
        <begin position="18"/>
        <end position="226"/>
    </location>
</feature>
<gene>
    <name evidence="7" type="ORF">SI65_01326</name>
</gene>
<evidence type="ECO:0000256" key="3">
    <source>
        <dbReference type="ARBA" id="ARBA00022827"/>
    </source>
</evidence>
<evidence type="ECO:0000256" key="1">
    <source>
        <dbReference type="ARBA" id="ARBA00005466"/>
    </source>
</evidence>
<proteinExistence type="inferred from homology"/>
<keyword evidence="2" id="KW-0285">Flavoprotein</keyword>
<dbReference type="SUPFAM" id="SSF56176">
    <property type="entry name" value="FAD-binding/transporter-associated domain-like"/>
    <property type="match status" value="1"/>
</dbReference>
<evidence type="ECO:0000259" key="6">
    <source>
        <dbReference type="PROSITE" id="PS51387"/>
    </source>
</evidence>
<reference evidence="7 8" key="1">
    <citation type="journal article" date="2016" name="BMC Genomics">
        <title>Comparative genomic and transcriptomic analyses of the Fuzhuan brick tea-fermentation fungus Aspergillus cristatus.</title>
        <authorList>
            <person name="Ge Y."/>
            <person name="Wang Y."/>
            <person name="Liu Y."/>
            <person name="Tan Y."/>
            <person name="Ren X."/>
            <person name="Zhang X."/>
            <person name="Hyde K.D."/>
            <person name="Liu Y."/>
            <person name="Liu Z."/>
        </authorList>
    </citation>
    <scope>NUCLEOTIDE SEQUENCE [LARGE SCALE GENOMIC DNA]</scope>
    <source>
        <strain evidence="7 8">GZAAS20.1005</strain>
    </source>
</reference>
<keyword evidence="4" id="KW-0560">Oxidoreductase</keyword>
<evidence type="ECO:0000256" key="4">
    <source>
        <dbReference type="ARBA" id="ARBA00023002"/>
    </source>
</evidence>
<organism evidence="7 8">
    <name type="scientific">Aspergillus cristatus</name>
    <name type="common">Chinese Fuzhuan brick tea-fermentation fungus</name>
    <name type="synonym">Eurotium cristatum</name>
    <dbReference type="NCBI Taxonomy" id="573508"/>
    <lineage>
        <taxon>Eukaryota</taxon>
        <taxon>Fungi</taxon>
        <taxon>Dikarya</taxon>
        <taxon>Ascomycota</taxon>
        <taxon>Pezizomycotina</taxon>
        <taxon>Eurotiomycetes</taxon>
        <taxon>Eurotiomycetidae</taxon>
        <taxon>Eurotiales</taxon>
        <taxon>Aspergillaceae</taxon>
        <taxon>Aspergillus</taxon>
        <taxon>Aspergillus subgen. Aspergillus</taxon>
    </lineage>
</organism>
<dbReference type="STRING" id="573508.A0A1E3BS75"/>
<name>A0A1E3BS75_ASPCR</name>